<dbReference type="Gene3D" id="3.10.520.10">
    <property type="entry name" value="ApbE-like domains"/>
    <property type="match status" value="1"/>
</dbReference>
<accession>A0A1Z2XW41</accession>
<dbReference type="EMBL" id="CP065321">
    <property type="protein sequence ID" value="QQR32073.1"/>
    <property type="molecule type" value="Genomic_DNA"/>
</dbReference>
<feature type="binding site" evidence="11">
    <location>
        <position position="245"/>
    </location>
    <ligand>
        <name>Mg(2+)</name>
        <dbReference type="ChEBI" id="CHEBI:18420"/>
    </ligand>
</feature>
<keyword evidence="6 10" id="KW-0274">FAD</keyword>
<dbReference type="AlphaFoldDB" id="A0A1Z2XW41"/>
<dbReference type="SUPFAM" id="SSF143631">
    <property type="entry name" value="ApbE-like"/>
    <property type="match status" value="1"/>
</dbReference>
<dbReference type="InterPro" id="IPR003374">
    <property type="entry name" value="ApbE-like_sf"/>
</dbReference>
<evidence type="ECO:0000256" key="7">
    <source>
        <dbReference type="ARBA" id="ARBA00022842"/>
    </source>
</evidence>
<evidence type="ECO:0000256" key="1">
    <source>
        <dbReference type="ARBA" id="ARBA00011955"/>
    </source>
</evidence>
<proteinExistence type="inferred from homology"/>
<feature type="binding site" evidence="11">
    <location>
        <position position="129"/>
    </location>
    <ligand>
        <name>Mg(2+)</name>
        <dbReference type="ChEBI" id="CHEBI:18420"/>
    </ligand>
</feature>
<dbReference type="PANTHER" id="PTHR30040">
    <property type="entry name" value="THIAMINE BIOSYNTHESIS LIPOPROTEIN APBE"/>
    <property type="match status" value="1"/>
</dbReference>
<dbReference type="PANTHER" id="PTHR30040:SF2">
    <property type="entry name" value="FAD:PROTEIN FMN TRANSFERASE"/>
    <property type="match status" value="1"/>
</dbReference>
<reference evidence="13 15" key="3">
    <citation type="submission" date="2020-11" db="EMBL/GenBank/DDBJ databases">
        <title>Closed and high quality bacterial genomes of the OMM12 community.</title>
        <authorList>
            <person name="Marbouty M."/>
            <person name="Lamy-Besnier Q."/>
            <person name="Debarbieux L."/>
            <person name="Koszul R."/>
        </authorList>
    </citation>
    <scope>NUCLEOTIDE SEQUENCE [LARGE SCALE GENOMIC DNA]</scope>
    <source>
        <strain evidence="13 15">KB18</strain>
    </source>
</reference>
<evidence type="ECO:0000313" key="13">
    <source>
        <dbReference type="EMBL" id="QQR32073.1"/>
    </source>
</evidence>
<evidence type="ECO:0000313" key="14">
    <source>
        <dbReference type="Proteomes" id="UP000196710"/>
    </source>
</evidence>
<reference evidence="14" key="2">
    <citation type="submission" date="2017-05" db="EMBL/GenBank/DDBJ databases">
        <title>Improved OligoMM genomes.</title>
        <authorList>
            <person name="Garzetti D."/>
        </authorList>
    </citation>
    <scope>NUCLEOTIDE SEQUENCE [LARGE SCALE GENOMIC DNA]</scope>
    <source>
        <strain evidence="14">KB18</strain>
    </source>
</reference>
<dbReference type="PIRSF" id="PIRSF006268">
    <property type="entry name" value="ApbE"/>
    <property type="match status" value="1"/>
</dbReference>
<gene>
    <name evidence="12" type="ORF">ADH66_01155</name>
    <name evidence="13" type="ORF">I5Q82_11160</name>
</gene>
<evidence type="ECO:0000313" key="12">
    <source>
        <dbReference type="EMBL" id="ASB42652.1"/>
    </source>
</evidence>
<keyword evidence="14" id="KW-1185">Reference proteome</keyword>
<comment type="catalytic activity">
    <reaction evidence="9 10">
        <text>L-threonyl-[protein] + FAD = FMN-L-threonyl-[protein] + AMP + H(+)</text>
        <dbReference type="Rhea" id="RHEA:36847"/>
        <dbReference type="Rhea" id="RHEA-COMP:11060"/>
        <dbReference type="Rhea" id="RHEA-COMP:11061"/>
        <dbReference type="ChEBI" id="CHEBI:15378"/>
        <dbReference type="ChEBI" id="CHEBI:30013"/>
        <dbReference type="ChEBI" id="CHEBI:57692"/>
        <dbReference type="ChEBI" id="CHEBI:74257"/>
        <dbReference type="ChEBI" id="CHEBI:456215"/>
        <dbReference type="EC" id="2.7.1.180"/>
    </reaction>
</comment>
<name>A0A1Z2XW41_9FIRM</name>
<evidence type="ECO:0000313" key="15">
    <source>
        <dbReference type="Proteomes" id="UP000596035"/>
    </source>
</evidence>
<organism evidence="13 15">
    <name type="scientific">Acutalibacter muris</name>
    <dbReference type="NCBI Taxonomy" id="1796620"/>
    <lineage>
        <taxon>Bacteria</taxon>
        <taxon>Bacillati</taxon>
        <taxon>Bacillota</taxon>
        <taxon>Clostridia</taxon>
        <taxon>Eubacteriales</taxon>
        <taxon>Acutalibacteraceae</taxon>
        <taxon>Acutalibacter</taxon>
    </lineage>
</organism>
<evidence type="ECO:0000256" key="3">
    <source>
        <dbReference type="ARBA" id="ARBA00022630"/>
    </source>
</evidence>
<keyword evidence="4 10" id="KW-0808">Transferase</keyword>
<keyword evidence="3 10" id="KW-0285">Flavoprotein</keyword>
<evidence type="ECO:0000256" key="10">
    <source>
        <dbReference type="PIRNR" id="PIRNR006268"/>
    </source>
</evidence>
<comment type="cofactor">
    <cofactor evidence="11">
        <name>Mg(2+)</name>
        <dbReference type="ChEBI" id="CHEBI:18420"/>
    </cofactor>
    <cofactor evidence="11">
        <name>Mn(2+)</name>
        <dbReference type="ChEBI" id="CHEBI:29035"/>
    </cofactor>
    <text evidence="11">Magnesium. Can also use manganese.</text>
</comment>
<dbReference type="EC" id="2.7.1.180" evidence="1 10"/>
<evidence type="ECO:0000256" key="6">
    <source>
        <dbReference type="ARBA" id="ARBA00022827"/>
    </source>
</evidence>
<sequence>MDTVMELAVYGSESLLAEGEELILDIEQRLSVTDSSSEIAELNRNGKAAVTSETESLLEKALALCERTDGALDITVYPVVRAWGFTTGEYKVPEEIDLIDALALVDYHKVKLDSGTASLSPGMQIDLGSVAKGWAGDKVMEMFRQRGVESALLNLGGNVQALGSKPDGSSWRVGVRSPSGDGYAGAVEISDKAVITSGGYQRFFEENGNRYHHIIDPKTGWPASNGLLSVTVIGDSGIACDGLSTALFVMGPERALTFWETQGDFEAIFIMEDKVVITDGLADSFEPLGKYADMKVEVQYRDKD</sequence>
<evidence type="ECO:0000256" key="9">
    <source>
        <dbReference type="ARBA" id="ARBA00048540"/>
    </source>
</evidence>
<keyword evidence="12" id="KW-0449">Lipoprotein</keyword>
<keyword evidence="5 10" id="KW-0479">Metal-binding</keyword>
<evidence type="ECO:0000256" key="2">
    <source>
        <dbReference type="ARBA" id="ARBA00016337"/>
    </source>
</evidence>
<evidence type="ECO:0000256" key="4">
    <source>
        <dbReference type="ARBA" id="ARBA00022679"/>
    </source>
</evidence>
<evidence type="ECO:0000256" key="11">
    <source>
        <dbReference type="PIRSR" id="PIRSR006268-2"/>
    </source>
</evidence>
<evidence type="ECO:0000256" key="5">
    <source>
        <dbReference type="ARBA" id="ARBA00022723"/>
    </source>
</evidence>
<dbReference type="GO" id="GO:0016740">
    <property type="term" value="F:transferase activity"/>
    <property type="evidence" value="ECO:0007669"/>
    <property type="project" value="UniProtKB-UniRule"/>
</dbReference>
<dbReference type="InterPro" id="IPR024932">
    <property type="entry name" value="ApbE"/>
</dbReference>
<dbReference type="Proteomes" id="UP000196710">
    <property type="component" value="Chromosome"/>
</dbReference>
<reference evidence="12" key="1">
    <citation type="journal article" date="2017" name="Genome Announc.">
        <title>High-Quality Whole-Genome Sequences of the Oligo-Mouse-Microbiota Bacterial Community.</title>
        <authorList>
            <person name="Garzetti D."/>
            <person name="Brugiroux S."/>
            <person name="Bunk B."/>
            <person name="Pukall R."/>
            <person name="McCoy K.D."/>
            <person name="Macpherson A.J."/>
            <person name="Stecher B."/>
        </authorList>
    </citation>
    <scope>NUCLEOTIDE SEQUENCE</scope>
    <source>
        <strain evidence="12">KB18</strain>
    </source>
</reference>
<keyword evidence="7 10" id="KW-0460">Magnesium</keyword>
<dbReference type="RefSeq" id="WP_084384601.1">
    <property type="nucleotide sequence ID" value="NZ_CP021422.1"/>
</dbReference>
<comment type="similarity">
    <text evidence="10">Belongs to the ApbE family.</text>
</comment>
<dbReference type="KEGG" id="amur:ADH66_01155"/>
<protein>
    <recommendedName>
        <fullName evidence="2 10">FAD:protein FMN transferase</fullName>
        <ecNumber evidence="1 10">2.7.1.180</ecNumber>
    </recommendedName>
    <alternativeName>
        <fullName evidence="8 10">Flavin transferase</fullName>
    </alternativeName>
</protein>
<dbReference type="Pfam" id="PF02424">
    <property type="entry name" value="ApbE"/>
    <property type="match status" value="1"/>
</dbReference>
<evidence type="ECO:0000256" key="8">
    <source>
        <dbReference type="ARBA" id="ARBA00031306"/>
    </source>
</evidence>
<dbReference type="GO" id="GO:0046872">
    <property type="term" value="F:metal ion binding"/>
    <property type="evidence" value="ECO:0007669"/>
    <property type="project" value="UniProtKB-UniRule"/>
</dbReference>
<feature type="binding site" evidence="11">
    <location>
        <position position="241"/>
    </location>
    <ligand>
        <name>Mg(2+)</name>
        <dbReference type="ChEBI" id="CHEBI:18420"/>
    </ligand>
</feature>
<dbReference type="Proteomes" id="UP000596035">
    <property type="component" value="Chromosome"/>
</dbReference>
<dbReference type="EMBL" id="CP021422">
    <property type="protein sequence ID" value="ASB42652.1"/>
    <property type="molecule type" value="Genomic_DNA"/>
</dbReference>